<dbReference type="Proteomes" id="UP000324021">
    <property type="component" value="Unassembled WGS sequence"/>
</dbReference>
<accession>A0A1G6VFI8</accession>
<protein>
    <recommendedName>
        <fullName evidence="4">PGF-CTERM protein</fullName>
    </recommendedName>
</protein>
<feature type="transmembrane region" description="Helical" evidence="1">
    <location>
        <begin position="644"/>
        <end position="663"/>
    </location>
</feature>
<dbReference type="EMBL" id="FMZP01000028">
    <property type="protein sequence ID" value="SDD52450.1"/>
    <property type="molecule type" value="Genomic_DNA"/>
</dbReference>
<keyword evidence="1" id="KW-0472">Membrane</keyword>
<sequence length="667" mass="71592">MSSVLKSLAKLRSTDGFRAFLAVCMVAVVGVATIGLPVAFGGATTTAQATEPSPEFESYDSITQVDSQSEPADDIYLGDNGSAVLHYENDSEDLDKIDVGMDVSEGLVHMLVVDDVENPNKDVESANFSTILNQQGLSGNGSMVMQQPDDLKDLTVDVSGEVSEDANEFNAEMSGSFNGENTSAGTVSTSGKIAATADRFETNGEVSAETDTMGSGSNMYVDAAVTETKSGYTVNVAQERNLSQWTASQWETRDQAKQTLQGQYGMLATSLNGTSEIEITNYDFQNQSSGQSQLEIAYTVTYTGIDSGIEEQLTDQLVSDESADLTRSEAREIATSITEVNLETISFMVDVNEGSVDAEWDIAIANYDELTLAMFDLMEATDTTGQLPQEQLENARKSIEAQQAANLESTFTWDGSVEQTPSGDLSFNATMTGDTKNWDAYIDELESNDVEPPNDVTFDLTAETDGDKLSMDGEFKLESKDLAGQTIKSWAQSIQNSQSSTTMSPKTEEFVSALNESELKVARIDAGLTDGTVRVEAGAQFENMSEITDTVSESLSVSGVATEQHNETTSMYVYVDDMDGIDTASATKADLEQLSVVGPETTVHQAGEWEDDFPRPDTDAMSEFLETKSEDAAKDDENADGTPGFGIGAGLASIAGLLTTLVLRRRA</sequence>
<feature type="transmembrane region" description="Helical" evidence="1">
    <location>
        <begin position="20"/>
        <end position="40"/>
    </location>
</feature>
<organism evidence="2 3">
    <name type="scientific">Natrinema hispanicum</name>
    <dbReference type="NCBI Taxonomy" id="392421"/>
    <lineage>
        <taxon>Archaea</taxon>
        <taxon>Methanobacteriati</taxon>
        <taxon>Methanobacteriota</taxon>
        <taxon>Stenosarchaea group</taxon>
        <taxon>Halobacteria</taxon>
        <taxon>Halobacteriales</taxon>
        <taxon>Natrialbaceae</taxon>
        <taxon>Natrinema</taxon>
    </lineage>
</organism>
<keyword evidence="1" id="KW-0812">Transmembrane</keyword>
<dbReference type="RefSeq" id="WP_343195879.1">
    <property type="nucleotide sequence ID" value="NZ_FMZP01000028.1"/>
</dbReference>
<gene>
    <name evidence="2" type="ORF">SAMN05192552_102817</name>
</gene>
<evidence type="ECO:0000313" key="3">
    <source>
        <dbReference type="Proteomes" id="UP000324021"/>
    </source>
</evidence>
<name>A0A1G6VFI8_9EURY</name>
<dbReference type="AlphaFoldDB" id="A0A1G6VFI8"/>
<proteinExistence type="predicted"/>
<evidence type="ECO:0000313" key="2">
    <source>
        <dbReference type="EMBL" id="SDD52450.1"/>
    </source>
</evidence>
<keyword evidence="1" id="KW-1133">Transmembrane helix</keyword>
<evidence type="ECO:0008006" key="4">
    <source>
        <dbReference type="Google" id="ProtNLM"/>
    </source>
</evidence>
<reference evidence="2 3" key="1">
    <citation type="submission" date="2016-10" db="EMBL/GenBank/DDBJ databases">
        <authorList>
            <person name="Varghese N."/>
            <person name="Submissions S."/>
        </authorList>
    </citation>
    <scope>NUCLEOTIDE SEQUENCE [LARGE SCALE GENOMIC DNA]</scope>
    <source>
        <strain evidence="2 3">CDM_1</strain>
    </source>
</reference>
<evidence type="ECO:0000256" key="1">
    <source>
        <dbReference type="SAM" id="Phobius"/>
    </source>
</evidence>